<dbReference type="InterPro" id="IPR029030">
    <property type="entry name" value="Caspase-like_dom_sf"/>
</dbReference>
<evidence type="ECO:0000256" key="1">
    <source>
        <dbReference type="ARBA" id="ARBA00022703"/>
    </source>
</evidence>
<dbReference type="GO" id="GO:0043067">
    <property type="term" value="P:regulation of programmed cell death"/>
    <property type="evidence" value="ECO:0007669"/>
    <property type="project" value="UniProtKB-ARBA"/>
</dbReference>
<organism evidence="3 4">
    <name type="scientific">Mytilus coruscus</name>
    <name type="common">Sea mussel</name>
    <dbReference type="NCBI Taxonomy" id="42192"/>
    <lineage>
        <taxon>Eukaryota</taxon>
        <taxon>Metazoa</taxon>
        <taxon>Spiralia</taxon>
        <taxon>Lophotrochozoa</taxon>
        <taxon>Mollusca</taxon>
        <taxon>Bivalvia</taxon>
        <taxon>Autobranchia</taxon>
        <taxon>Pteriomorphia</taxon>
        <taxon>Mytilida</taxon>
        <taxon>Mytiloidea</taxon>
        <taxon>Mytilidae</taxon>
        <taxon>Mytilinae</taxon>
        <taxon>Mytilus</taxon>
    </lineage>
</organism>
<dbReference type="SUPFAM" id="SSF52129">
    <property type="entry name" value="Caspase-like"/>
    <property type="match status" value="1"/>
</dbReference>
<dbReference type="PANTHER" id="PTHR48169:SF7">
    <property type="entry name" value="CASPASE 10"/>
    <property type="match status" value="1"/>
</dbReference>
<dbReference type="EMBL" id="CACVKT020000414">
    <property type="protein sequence ID" value="CAC5358896.1"/>
    <property type="molecule type" value="Genomic_DNA"/>
</dbReference>
<evidence type="ECO:0000313" key="4">
    <source>
        <dbReference type="Proteomes" id="UP000507470"/>
    </source>
</evidence>
<sequence>MESECCFKSTHEVNSDNFTALMTDSNIIIHCHFEHFAKNRQGNNIQADEIEYRSVSNETRCCDDVNKSLQRRISHTFSLTTWSSDYSRENPESSDYGTLEKNLEENDAHTFSCPLKGDLISKDSLPVACCGIQESNGRPLESVVRNDIVPSNRNPSWNSMPYINNEANIPYRMDNLRRGTCIIFNVAVVEGRFRVGSHIDVRKLKQTFVFLGFVVYEINNPSKSEINGTLNNYTAADHSHDDCFAWVTLSHGGNDGNNKKFRVWLENQSFSLFRHVEEQIRNITV</sequence>
<evidence type="ECO:0000259" key="2">
    <source>
        <dbReference type="PROSITE" id="PS50208"/>
    </source>
</evidence>
<dbReference type="Proteomes" id="UP000507470">
    <property type="component" value="Unassembled WGS sequence"/>
</dbReference>
<dbReference type="Pfam" id="PF00656">
    <property type="entry name" value="Peptidase_C14"/>
    <property type="match status" value="1"/>
</dbReference>
<proteinExistence type="predicted"/>
<dbReference type="PROSITE" id="PS50208">
    <property type="entry name" value="CASPASE_P20"/>
    <property type="match status" value="1"/>
</dbReference>
<gene>
    <name evidence="3" type="ORF">MCOR_1952</name>
</gene>
<protein>
    <recommendedName>
        <fullName evidence="2">Caspase family p20 domain-containing protein</fullName>
    </recommendedName>
</protein>
<dbReference type="PANTHER" id="PTHR48169">
    <property type="entry name" value="DED DOMAIN-CONTAINING PROTEIN"/>
    <property type="match status" value="1"/>
</dbReference>
<dbReference type="InterPro" id="IPR011600">
    <property type="entry name" value="Pept_C14_caspase"/>
</dbReference>
<feature type="domain" description="Caspase family p20" evidence="2">
    <location>
        <begin position="182"/>
        <end position="252"/>
    </location>
</feature>
<keyword evidence="4" id="KW-1185">Reference proteome</keyword>
<dbReference type="Gene3D" id="3.40.50.1460">
    <property type="match status" value="1"/>
</dbReference>
<dbReference type="GO" id="GO:0006915">
    <property type="term" value="P:apoptotic process"/>
    <property type="evidence" value="ECO:0007669"/>
    <property type="project" value="UniProtKB-KW"/>
</dbReference>
<accession>A0A6J8A0M1</accession>
<keyword evidence="1" id="KW-0053">Apoptosis</keyword>
<dbReference type="GO" id="GO:0006508">
    <property type="term" value="P:proteolysis"/>
    <property type="evidence" value="ECO:0007669"/>
    <property type="project" value="InterPro"/>
</dbReference>
<reference evidence="3 4" key="1">
    <citation type="submission" date="2020-06" db="EMBL/GenBank/DDBJ databases">
        <authorList>
            <person name="Li R."/>
            <person name="Bekaert M."/>
        </authorList>
    </citation>
    <scope>NUCLEOTIDE SEQUENCE [LARGE SCALE GENOMIC DNA]</scope>
    <source>
        <strain evidence="4">wild</strain>
    </source>
</reference>
<dbReference type="AlphaFoldDB" id="A0A6J8A0M1"/>
<dbReference type="GO" id="GO:0004197">
    <property type="term" value="F:cysteine-type endopeptidase activity"/>
    <property type="evidence" value="ECO:0007669"/>
    <property type="project" value="InterPro"/>
</dbReference>
<name>A0A6J8A0M1_MYTCO</name>
<dbReference type="InterPro" id="IPR001309">
    <property type="entry name" value="Pept_C14_p20"/>
</dbReference>
<dbReference type="GO" id="GO:0005737">
    <property type="term" value="C:cytoplasm"/>
    <property type="evidence" value="ECO:0007669"/>
    <property type="project" value="UniProtKB-ARBA"/>
</dbReference>
<evidence type="ECO:0000313" key="3">
    <source>
        <dbReference type="EMBL" id="CAC5358896.1"/>
    </source>
</evidence>